<feature type="domain" description="Heterokaryon incompatibility" evidence="1">
    <location>
        <begin position="285"/>
        <end position="373"/>
    </location>
</feature>
<organism evidence="2 3">
    <name type="scientific">Marasmius crinis-equi</name>
    <dbReference type="NCBI Taxonomy" id="585013"/>
    <lineage>
        <taxon>Eukaryota</taxon>
        <taxon>Fungi</taxon>
        <taxon>Dikarya</taxon>
        <taxon>Basidiomycota</taxon>
        <taxon>Agaricomycotina</taxon>
        <taxon>Agaricomycetes</taxon>
        <taxon>Agaricomycetidae</taxon>
        <taxon>Agaricales</taxon>
        <taxon>Marasmiineae</taxon>
        <taxon>Marasmiaceae</taxon>
        <taxon>Marasmius</taxon>
    </lineage>
</organism>
<proteinExistence type="predicted"/>
<reference evidence="2 3" key="1">
    <citation type="submission" date="2024-02" db="EMBL/GenBank/DDBJ databases">
        <title>A draft genome for the cacao thread blight pathogen Marasmius crinis-equi.</title>
        <authorList>
            <person name="Cohen S.P."/>
            <person name="Baruah I.K."/>
            <person name="Amoako-Attah I."/>
            <person name="Bukari Y."/>
            <person name="Meinhardt L.W."/>
            <person name="Bailey B.A."/>
        </authorList>
    </citation>
    <scope>NUCLEOTIDE SEQUENCE [LARGE SCALE GENOMIC DNA]</scope>
    <source>
        <strain evidence="2 3">GH-76</strain>
    </source>
</reference>
<accession>A0ABR3EXJ2</accession>
<sequence>MPSFSRLDGSPVVASEKAAFLQAWLFFGVLTEVSGLCGLEIDLATDFIFEDGSVSTQGLNGLPGRWFEAAVTKERAGDKTVMEHILTVARHSHLMLCEERDKAGKNTLFKYSYDECRVLFSLDILVRTIGLHLLLHTYMPGFTTSEEEGWGRDRILKSLDWPPDGGVGLTEGMDQLSDLARDDLEAQGWCESELDLLPHEELAFASLLSRPRIRDHSSCGDVVCSAYQTDEATYRTRHVNDDCICDFVGLDPDYLVTALSQNKVPTVVITDELELKVVSGGDYSYIALSHVWADGLGNPKSNALPQCQLRRLRDYANHLSHILKPESRTSSSTTAFWMDTLCIPVDESKSAYRKKAIQLLRETFHEATAVLILDRELEIVQCATATFLELGMRILCSGWVKRLWTLQEATLASEAWGTDKLYFQMQDGPFLYQKYHRDRKALRSLDERTTELQAEERTLLFENGIMLELGAQIPSVQAMREMREGWSPFLVIHSATEHRSTSKFEDVPLCIASLLGKDLSSIVSASDAEQRMAAFYILMREVPIGVLWYDKPAKLSTKPFRWAPKSIASCPPTTTFAGWEDGICDAAGFHATVRGFTLTESEVRQHSSSSVLPRTFNIVSADTGVAFGLVRTKERTTIPLHQNMALLLKSRDRDVFPNGVVVAVEESDASLSDKGVASTEYACTIIGYVDMLSKHEPGAVSLQVDVTPSNQRWCVT</sequence>
<evidence type="ECO:0000313" key="2">
    <source>
        <dbReference type="EMBL" id="KAL0567624.1"/>
    </source>
</evidence>
<dbReference type="PANTHER" id="PTHR39596:SF2">
    <property type="entry name" value="HET DOMAIN PROTEIN (AFU_ORTHOLOGUE AFUA_1G17550)-RELATED"/>
    <property type="match status" value="1"/>
</dbReference>
<gene>
    <name evidence="2" type="ORF">V5O48_014369</name>
</gene>
<dbReference type="PANTHER" id="PTHR39596">
    <property type="match status" value="1"/>
</dbReference>
<dbReference type="EMBL" id="JBAHYK010001538">
    <property type="protein sequence ID" value="KAL0567624.1"/>
    <property type="molecule type" value="Genomic_DNA"/>
</dbReference>
<dbReference type="Pfam" id="PF06985">
    <property type="entry name" value="HET"/>
    <property type="match status" value="1"/>
</dbReference>
<dbReference type="InterPro" id="IPR010730">
    <property type="entry name" value="HET"/>
</dbReference>
<evidence type="ECO:0000313" key="3">
    <source>
        <dbReference type="Proteomes" id="UP001465976"/>
    </source>
</evidence>
<name>A0ABR3EXJ2_9AGAR</name>
<comment type="caution">
    <text evidence="2">The sequence shown here is derived from an EMBL/GenBank/DDBJ whole genome shotgun (WGS) entry which is preliminary data.</text>
</comment>
<protein>
    <recommendedName>
        <fullName evidence="1">Heterokaryon incompatibility domain-containing protein</fullName>
    </recommendedName>
</protein>
<evidence type="ECO:0000259" key="1">
    <source>
        <dbReference type="Pfam" id="PF06985"/>
    </source>
</evidence>
<keyword evidence="3" id="KW-1185">Reference proteome</keyword>
<dbReference type="Proteomes" id="UP001465976">
    <property type="component" value="Unassembled WGS sequence"/>
</dbReference>